<keyword evidence="4" id="KW-1003">Cell membrane</keyword>
<feature type="non-terminal residue" evidence="9">
    <location>
        <position position="160"/>
    </location>
</feature>
<keyword evidence="6 8" id="KW-1133">Transmembrane helix</keyword>
<evidence type="ECO:0000256" key="2">
    <source>
        <dbReference type="ARBA" id="ARBA00006669"/>
    </source>
</evidence>
<proteinExistence type="inferred from homology"/>
<feature type="transmembrane region" description="Helical" evidence="8">
    <location>
        <begin position="41"/>
        <end position="62"/>
    </location>
</feature>
<dbReference type="EMBL" id="JBHTHX010001920">
    <property type="protein sequence ID" value="MFD0889591.1"/>
    <property type="molecule type" value="Genomic_DNA"/>
</dbReference>
<sequence>MNWVNEGFQLLGVKVLWTDLVGNVAALATVLLAIRRSIWTWPVQLTAAVLLFATSLSAHITGNALKQLMFGGLAVYGWWAARLLGLARLAGSRLGGQEGTWSYVETEEWLLATSVTRDGTTSRMVPWVVSRWTPEAGRGTYLRTRRPGRPFEGGGWAGIT</sequence>
<evidence type="ECO:0000256" key="1">
    <source>
        <dbReference type="ARBA" id="ARBA00004651"/>
    </source>
</evidence>
<protein>
    <submittedName>
        <fullName evidence="9">Nicotinamide mononucleotide transporter</fullName>
    </submittedName>
</protein>
<organism evidence="9 10">
    <name type="scientific">Streptosporangium algeriense</name>
    <dbReference type="NCBI Taxonomy" id="1682748"/>
    <lineage>
        <taxon>Bacteria</taxon>
        <taxon>Bacillati</taxon>
        <taxon>Actinomycetota</taxon>
        <taxon>Actinomycetes</taxon>
        <taxon>Streptosporangiales</taxon>
        <taxon>Streptosporangiaceae</taxon>
        <taxon>Streptosporangium</taxon>
    </lineage>
</organism>
<evidence type="ECO:0000256" key="8">
    <source>
        <dbReference type="SAM" id="Phobius"/>
    </source>
</evidence>
<evidence type="ECO:0000313" key="10">
    <source>
        <dbReference type="Proteomes" id="UP001597024"/>
    </source>
</evidence>
<keyword evidence="5 8" id="KW-0812">Transmembrane</keyword>
<dbReference type="InterPro" id="IPR006419">
    <property type="entry name" value="NMN_transpt_PnuC"/>
</dbReference>
<keyword evidence="7 8" id="KW-0472">Membrane</keyword>
<comment type="caution">
    <text evidence="9">The sequence shown here is derived from an EMBL/GenBank/DDBJ whole genome shotgun (WGS) entry which is preliminary data.</text>
</comment>
<dbReference type="Proteomes" id="UP001597024">
    <property type="component" value="Unassembled WGS sequence"/>
</dbReference>
<evidence type="ECO:0000256" key="5">
    <source>
        <dbReference type="ARBA" id="ARBA00022692"/>
    </source>
</evidence>
<name>A0ABW3E2S9_9ACTN</name>
<dbReference type="PANTHER" id="PTHR36122">
    <property type="entry name" value="NICOTINAMIDE RIBOSIDE TRANSPORTER PNUC"/>
    <property type="match status" value="1"/>
</dbReference>
<keyword evidence="3" id="KW-0813">Transport</keyword>
<accession>A0ABW3E2S9</accession>
<dbReference type="PANTHER" id="PTHR36122:SF2">
    <property type="entry name" value="NICOTINAMIDE RIBOSIDE TRANSPORTER PNUC"/>
    <property type="match status" value="1"/>
</dbReference>
<evidence type="ECO:0000313" key="9">
    <source>
        <dbReference type="EMBL" id="MFD0889591.1"/>
    </source>
</evidence>
<feature type="transmembrane region" description="Helical" evidence="8">
    <location>
        <begin position="15"/>
        <end position="34"/>
    </location>
</feature>
<reference evidence="10" key="1">
    <citation type="journal article" date="2019" name="Int. J. Syst. Evol. Microbiol.">
        <title>The Global Catalogue of Microorganisms (GCM) 10K type strain sequencing project: providing services to taxonomists for standard genome sequencing and annotation.</title>
        <authorList>
            <consortium name="The Broad Institute Genomics Platform"/>
            <consortium name="The Broad Institute Genome Sequencing Center for Infectious Disease"/>
            <person name="Wu L."/>
            <person name="Ma J."/>
        </authorList>
    </citation>
    <scope>NUCLEOTIDE SEQUENCE [LARGE SCALE GENOMIC DNA]</scope>
    <source>
        <strain evidence="10">CCUG 62974</strain>
    </source>
</reference>
<gene>
    <name evidence="9" type="ORF">ACFQ08_34070</name>
</gene>
<evidence type="ECO:0000256" key="6">
    <source>
        <dbReference type="ARBA" id="ARBA00022989"/>
    </source>
</evidence>
<keyword evidence="10" id="KW-1185">Reference proteome</keyword>
<comment type="similarity">
    <text evidence="2">Belongs to the nicotinamide ribonucleoside (NR) uptake permease (TC 4.B.1) family.</text>
</comment>
<comment type="subcellular location">
    <subcellularLocation>
        <location evidence="1">Cell membrane</location>
        <topology evidence="1">Multi-pass membrane protein</topology>
    </subcellularLocation>
</comment>
<dbReference type="Pfam" id="PF04973">
    <property type="entry name" value="NMN_transporter"/>
    <property type="match status" value="1"/>
</dbReference>
<evidence type="ECO:0000256" key="7">
    <source>
        <dbReference type="ARBA" id="ARBA00023136"/>
    </source>
</evidence>
<evidence type="ECO:0000256" key="3">
    <source>
        <dbReference type="ARBA" id="ARBA00022448"/>
    </source>
</evidence>
<evidence type="ECO:0000256" key="4">
    <source>
        <dbReference type="ARBA" id="ARBA00022475"/>
    </source>
</evidence>